<dbReference type="Proteomes" id="UP000317180">
    <property type="component" value="Unassembled WGS sequence"/>
</dbReference>
<dbReference type="PRINTS" id="PR01100">
    <property type="entry name" value="SHIKIMTKNASE"/>
</dbReference>
<organism evidence="9 10">
    <name type="scientific">Brevibacillus agri</name>
    <dbReference type="NCBI Taxonomy" id="51101"/>
    <lineage>
        <taxon>Bacteria</taxon>
        <taxon>Bacillati</taxon>
        <taxon>Bacillota</taxon>
        <taxon>Bacilli</taxon>
        <taxon>Bacillales</taxon>
        <taxon>Paenibacillaceae</taxon>
        <taxon>Brevibacillus</taxon>
    </lineage>
</organism>
<feature type="binding site" evidence="7">
    <location>
        <position position="117"/>
    </location>
    <ligand>
        <name>ATP</name>
        <dbReference type="ChEBI" id="CHEBI:30616"/>
    </ligand>
</feature>
<gene>
    <name evidence="7 8" type="primary">aroK</name>
    <name evidence="8" type="ORF">BAG01nite_02500</name>
    <name evidence="9" type="ORF">EB820_16585</name>
</gene>
<feature type="binding site" evidence="7">
    <location>
        <position position="33"/>
    </location>
    <ligand>
        <name>substrate</name>
    </ligand>
</feature>
<keyword evidence="3 7" id="KW-0547">Nucleotide-binding</keyword>
<evidence type="ECO:0000256" key="2">
    <source>
        <dbReference type="ARBA" id="ARBA00022679"/>
    </source>
</evidence>
<dbReference type="GO" id="GO:0005829">
    <property type="term" value="C:cytosol"/>
    <property type="evidence" value="ECO:0007669"/>
    <property type="project" value="TreeGrafter"/>
</dbReference>
<dbReference type="SUPFAM" id="SSF52540">
    <property type="entry name" value="P-loop containing nucleoside triphosphate hydrolases"/>
    <property type="match status" value="1"/>
</dbReference>
<sequence length="173" mass="18538">MKNLILVGFMGTGKTTVGVALADSLGIAHHDLDAAIIEKEGCSIPELFARHGETYFRDAESRLLSQLLDDGPQVLTTGGGAVLRKQNVEIMLAKGTVIALYASEEELIRRLENDTSRPLLSGGVAERVKTLMAERAGAYDFAPIQVDTTGKSLEAIVDEIKAQVVESAKDGKQ</sequence>
<dbReference type="AlphaFoldDB" id="A0A3M8ARC1"/>
<keyword evidence="6 7" id="KW-0057">Aromatic amino acid biosynthesis</keyword>
<keyword evidence="1 7" id="KW-0028">Amino-acid biosynthesis</keyword>
<evidence type="ECO:0000313" key="8">
    <source>
        <dbReference type="EMBL" id="GED24148.1"/>
    </source>
</evidence>
<dbReference type="GO" id="GO:0008652">
    <property type="term" value="P:amino acid biosynthetic process"/>
    <property type="evidence" value="ECO:0007669"/>
    <property type="project" value="UniProtKB-KW"/>
</dbReference>
<evidence type="ECO:0000313" key="10">
    <source>
        <dbReference type="Proteomes" id="UP000276178"/>
    </source>
</evidence>
<keyword evidence="4 7" id="KW-0418">Kinase</keyword>
<dbReference type="GO" id="GO:0000287">
    <property type="term" value="F:magnesium ion binding"/>
    <property type="evidence" value="ECO:0007669"/>
    <property type="project" value="UniProtKB-UniRule"/>
</dbReference>
<dbReference type="Pfam" id="PF01202">
    <property type="entry name" value="SKI"/>
    <property type="match status" value="1"/>
</dbReference>
<comment type="cofactor">
    <cofactor evidence="7">
        <name>Mg(2+)</name>
        <dbReference type="ChEBI" id="CHEBI:18420"/>
    </cofactor>
    <text evidence="7">Binds 1 Mg(2+) ion per subunit.</text>
</comment>
<dbReference type="InterPro" id="IPR031322">
    <property type="entry name" value="Shikimate/glucono_kinase"/>
</dbReference>
<comment type="caution">
    <text evidence="7">Lacks conserved residue(s) required for the propagation of feature annotation.</text>
</comment>
<feature type="binding site" evidence="7">
    <location>
        <position position="79"/>
    </location>
    <ligand>
        <name>substrate</name>
    </ligand>
</feature>
<dbReference type="GO" id="GO:0004765">
    <property type="term" value="F:shikimate kinase activity"/>
    <property type="evidence" value="ECO:0007669"/>
    <property type="project" value="UniProtKB-UniRule"/>
</dbReference>
<dbReference type="PANTHER" id="PTHR21087">
    <property type="entry name" value="SHIKIMATE KINASE"/>
    <property type="match status" value="1"/>
</dbReference>
<dbReference type="EC" id="2.7.1.71" evidence="7"/>
<dbReference type="EMBL" id="BJOD01000001">
    <property type="protein sequence ID" value="GED24148.1"/>
    <property type="molecule type" value="Genomic_DNA"/>
</dbReference>
<evidence type="ECO:0000256" key="6">
    <source>
        <dbReference type="ARBA" id="ARBA00023141"/>
    </source>
</evidence>
<dbReference type="InterPro" id="IPR000623">
    <property type="entry name" value="Shikimate_kinase/TSH1"/>
</dbReference>
<comment type="similarity">
    <text evidence="7">Belongs to the shikimate kinase family.</text>
</comment>
<dbReference type="UniPathway" id="UPA00053">
    <property type="reaction ID" value="UER00088"/>
</dbReference>
<evidence type="ECO:0000313" key="9">
    <source>
        <dbReference type="EMBL" id="RNB53207.1"/>
    </source>
</evidence>
<accession>A0A3M8ARC1</accession>
<keyword evidence="5 7" id="KW-0067">ATP-binding</keyword>
<feature type="binding site" evidence="7">
    <location>
        <begin position="11"/>
        <end position="16"/>
    </location>
    <ligand>
        <name>ATP</name>
        <dbReference type="ChEBI" id="CHEBI:30616"/>
    </ligand>
</feature>
<comment type="function">
    <text evidence="7">Catalyzes the specific phosphorylation of the 3-hydroxyl group of shikimic acid using ATP as a cosubstrate.</text>
</comment>
<evidence type="ECO:0000313" key="11">
    <source>
        <dbReference type="Proteomes" id="UP000317180"/>
    </source>
</evidence>
<reference evidence="9 10" key="1">
    <citation type="submission" date="2018-10" db="EMBL/GenBank/DDBJ databases">
        <title>Phylogenomics of Brevibacillus.</title>
        <authorList>
            <person name="Dunlap C."/>
        </authorList>
    </citation>
    <scope>NUCLEOTIDE SEQUENCE [LARGE SCALE GENOMIC DNA]</scope>
    <source>
        <strain evidence="9 10">NRRL NRS 1219</strain>
    </source>
</reference>
<dbReference type="GeneID" id="82812101"/>
<dbReference type="Proteomes" id="UP000276178">
    <property type="component" value="Unassembled WGS sequence"/>
</dbReference>
<keyword evidence="7" id="KW-0963">Cytoplasm</keyword>
<evidence type="ECO:0000256" key="4">
    <source>
        <dbReference type="ARBA" id="ARBA00022777"/>
    </source>
</evidence>
<protein>
    <recommendedName>
        <fullName evidence="7">Shikimate kinase</fullName>
        <shortName evidence="7">SK</shortName>
        <ecNumber evidence="7">2.7.1.71</ecNumber>
    </recommendedName>
</protein>
<dbReference type="GO" id="GO:0005524">
    <property type="term" value="F:ATP binding"/>
    <property type="evidence" value="ECO:0007669"/>
    <property type="project" value="UniProtKB-UniRule"/>
</dbReference>
<reference evidence="8 11" key="2">
    <citation type="submission" date="2019-06" db="EMBL/GenBank/DDBJ databases">
        <title>Whole genome shotgun sequence of Brevibacillus agri NBRC 15538.</title>
        <authorList>
            <person name="Hosoyama A."/>
            <person name="Uohara A."/>
            <person name="Ohji S."/>
            <person name="Ichikawa N."/>
        </authorList>
    </citation>
    <scope>NUCLEOTIDE SEQUENCE [LARGE SCALE GENOMIC DNA]</scope>
    <source>
        <strain evidence="8 11">NBRC 15538</strain>
    </source>
</reference>
<keyword evidence="11" id="KW-1185">Reference proteome</keyword>
<comment type="subunit">
    <text evidence="7">Monomer.</text>
</comment>
<evidence type="ECO:0000256" key="7">
    <source>
        <dbReference type="HAMAP-Rule" id="MF_00109"/>
    </source>
</evidence>
<comment type="pathway">
    <text evidence="7">Metabolic intermediate biosynthesis; chorismate biosynthesis; chorismate from D-erythrose 4-phosphate and phosphoenolpyruvate: step 5/7.</text>
</comment>
<dbReference type="CDD" id="cd00464">
    <property type="entry name" value="SK"/>
    <property type="match status" value="1"/>
</dbReference>
<dbReference type="RefSeq" id="WP_025843705.1">
    <property type="nucleotide sequence ID" value="NZ_BJOD01000001.1"/>
</dbReference>
<dbReference type="OrthoDB" id="9800332at2"/>
<dbReference type="GO" id="GO:0009423">
    <property type="term" value="P:chorismate biosynthetic process"/>
    <property type="evidence" value="ECO:0007669"/>
    <property type="project" value="UniProtKB-UniRule"/>
</dbReference>
<dbReference type="Gene3D" id="3.40.50.300">
    <property type="entry name" value="P-loop containing nucleotide triphosphate hydrolases"/>
    <property type="match status" value="1"/>
</dbReference>
<comment type="subcellular location">
    <subcellularLocation>
        <location evidence="7">Cytoplasm</location>
    </subcellularLocation>
</comment>
<feature type="binding site" evidence="7">
    <location>
        <position position="135"/>
    </location>
    <ligand>
        <name>substrate</name>
    </ligand>
</feature>
<name>A0A3M8ARC1_9BACL</name>
<dbReference type="EMBL" id="RHHN01000048">
    <property type="protein sequence ID" value="RNB53207.1"/>
    <property type="molecule type" value="Genomic_DNA"/>
</dbReference>
<comment type="caution">
    <text evidence="9">The sequence shown here is derived from an EMBL/GenBank/DDBJ whole genome shotgun (WGS) entry which is preliminary data.</text>
</comment>
<comment type="catalytic activity">
    <reaction evidence="7">
        <text>shikimate + ATP = 3-phosphoshikimate + ADP + H(+)</text>
        <dbReference type="Rhea" id="RHEA:13121"/>
        <dbReference type="ChEBI" id="CHEBI:15378"/>
        <dbReference type="ChEBI" id="CHEBI:30616"/>
        <dbReference type="ChEBI" id="CHEBI:36208"/>
        <dbReference type="ChEBI" id="CHEBI:145989"/>
        <dbReference type="ChEBI" id="CHEBI:456216"/>
        <dbReference type="EC" id="2.7.1.71"/>
    </reaction>
</comment>
<evidence type="ECO:0000256" key="3">
    <source>
        <dbReference type="ARBA" id="ARBA00022741"/>
    </source>
</evidence>
<keyword evidence="7" id="KW-0479">Metal-binding</keyword>
<dbReference type="GO" id="GO:0009073">
    <property type="term" value="P:aromatic amino acid family biosynthetic process"/>
    <property type="evidence" value="ECO:0007669"/>
    <property type="project" value="UniProtKB-KW"/>
</dbReference>
<keyword evidence="2 7" id="KW-0808">Transferase</keyword>
<keyword evidence="7" id="KW-0460">Magnesium</keyword>
<proteinExistence type="inferred from homology"/>
<feature type="binding site" evidence="7">
    <location>
        <position position="57"/>
    </location>
    <ligand>
        <name>substrate</name>
    </ligand>
</feature>
<dbReference type="HAMAP" id="MF_00109">
    <property type="entry name" value="Shikimate_kinase"/>
    <property type="match status" value="1"/>
</dbReference>
<dbReference type="PANTHER" id="PTHR21087:SF16">
    <property type="entry name" value="SHIKIMATE KINASE 1, CHLOROPLASTIC"/>
    <property type="match status" value="1"/>
</dbReference>
<evidence type="ECO:0000256" key="5">
    <source>
        <dbReference type="ARBA" id="ARBA00022840"/>
    </source>
</evidence>
<feature type="binding site" evidence="7">
    <location>
        <position position="15"/>
    </location>
    <ligand>
        <name>Mg(2+)</name>
        <dbReference type="ChEBI" id="CHEBI:18420"/>
    </ligand>
</feature>
<evidence type="ECO:0000256" key="1">
    <source>
        <dbReference type="ARBA" id="ARBA00022605"/>
    </source>
</evidence>
<dbReference type="InterPro" id="IPR027417">
    <property type="entry name" value="P-loop_NTPase"/>
</dbReference>